<dbReference type="AlphaFoldDB" id="A0A9X3B5K8"/>
<sequence>MLSVLPSWPANRPPGEDLVLTDPLTGLGNLRRFFDKVNRLISDRADDPAPFAIGVLDIDGFKPINDLLGRAAGDEILQQVAMRLRAAMDEYSIVTRIGADEFAFLCPMVFSEEAAAEKARMLVEILSAPYDVGHRTARLSASAGCSLFYSEEDTTELLLNKAETALYQAKRAGRGVVVVYTREMEEAAKRITRIEQALRRAVAAGEVEPHFQPIVDLATRRVVGFETLARWTDRDLGEVSPAVFIPIAEERGIISQLSQLILRKAAEAAQDWPDGLFLSFNLSPSQLVDQNTGLQILSILERTGFSPRRLEIEITESGLMSDPASAARIIADLRRVGIRVSLDDFGTGQSSLGRLRDFPFDKLKIDRAFVSSVLDDRPSEHIIRAILAMCEGLGMEAVAEGIEEEAQVHRLVEFGCQGGQGYLFGRPCDAERTLVYLRRGGGQAWQSPVH</sequence>
<reference evidence="4" key="1">
    <citation type="submission" date="2022-08" db="EMBL/GenBank/DDBJ databases">
        <title>Chelativorans sichuanense sp. nov., a paraffin oil-degrading bacterium isolated from a mixture of oil-based drill cuttings and paddy soil.</title>
        <authorList>
            <person name="Yu J."/>
            <person name="Liu H."/>
            <person name="Chen Q."/>
        </authorList>
    </citation>
    <scope>NUCLEOTIDE SEQUENCE</scope>
    <source>
        <strain evidence="4">SCAU 2101</strain>
    </source>
</reference>
<dbReference type="Gene3D" id="3.20.20.450">
    <property type="entry name" value="EAL domain"/>
    <property type="match status" value="1"/>
</dbReference>
<dbReference type="PROSITE" id="PS50883">
    <property type="entry name" value="EAL"/>
    <property type="match status" value="1"/>
</dbReference>
<evidence type="ECO:0000313" key="4">
    <source>
        <dbReference type="EMBL" id="MCT8989348.1"/>
    </source>
</evidence>
<feature type="domain" description="EAL" evidence="2">
    <location>
        <begin position="191"/>
        <end position="441"/>
    </location>
</feature>
<dbReference type="PANTHER" id="PTHR33121">
    <property type="entry name" value="CYCLIC DI-GMP PHOSPHODIESTERASE PDEF"/>
    <property type="match status" value="1"/>
</dbReference>
<dbReference type="Proteomes" id="UP001149009">
    <property type="component" value="Unassembled WGS sequence"/>
</dbReference>
<feature type="coiled-coil region" evidence="1">
    <location>
        <begin position="177"/>
        <end position="204"/>
    </location>
</feature>
<dbReference type="InterPro" id="IPR000160">
    <property type="entry name" value="GGDEF_dom"/>
</dbReference>
<evidence type="ECO:0000313" key="5">
    <source>
        <dbReference type="Proteomes" id="UP001149009"/>
    </source>
</evidence>
<organism evidence="4 5">
    <name type="scientific">Chelativorans petroleitrophicus</name>
    <dbReference type="NCBI Taxonomy" id="2975484"/>
    <lineage>
        <taxon>Bacteria</taxon>
        <taxon>Pseudomonadati</taxon>
        <taxon>Pseudomonadota</taxon>
        <taxon>Alphaproteobacteria</taxon>
        <taxon>Hyphomicrobiales</taxon>
        <taxon>Phyllobacteriaceae</taxon>
        <taxon>Chelativorans</taxon>
    </lineage>
</organism>
<dbReference type="Pfam" id="PF00563">
    <property type="entry name" value="EAL"/>
    <property type="match status" value="1"/>
</dbReference>
<gene>
    <name evidence="4" type="ORF">NYR54_03410</name>
</gene>
<dbReference type="NCBIfam" id="TIGR00254">
    <property type="entry name" value="GGDEF"/>
    <property type="match status" value="1"/>
</dbReference>
<dbReference type="SUPFAM" id="SSF55073">
    <property type="entry name" value="Nucleotide cyclase"/>
    <property type="match status" value="1"/>
</dbReference>
<dbReference type="Pfam" id="PF00990">
    <property type="entry name" value="GGDEF"/>
    <property type="match status" value="1"/>
</dbReference>
<keyword evidence="1" id="KW-0175">Coiled coil</keyword>
<comment type="caution">
    <text evidence="4">The sequence shown here is derived from an EMBL/GenBank/DDBJ whole genome shotgun (WGS) entry which is preliminary data.</text>
</comment>
<evidence type="ECO:0000256" key="1">
    <source>
        <dbReference type="SAM" id="Coils"/>
    </source>
</evidence>
<dbReference type="CDD" id="cd01949">
    <property type="entry name" value="GGDEF"/>
    <property type="match status" value="1"/>
</dbReference>
<dbReference type="SMART" id="SM00052">
    <property type="entry name" value="EAL"/>
    <property type="match status" value="1"/>
</dbReference>
<accession>A0A9X3B5K8</accession>
<dbReference type="InterPro" id="IPR001633">
    <property type="entry name" value="EAL_dom"/>
</dbReference>
<dbReference type="PROSITE" id="PS50887">
    <property type="entry name" value="GGDEF"/>
    <property type="match status" value="1"/>
</dbReference>
<dbReference type="RefSeq" id="WP_261514059.1">
    <property type="nucleotide sequence ID" value="NZ_JAODNV010000004.1"/>
</dbReference>
<dbReference type="Gene3D" id="3.30.70.270">
    <property type="match status" value="1"/>
</dbReference>
<dbReference type="SMART" id="SM00267">
    <property type="entry name" value="GGDEF"/>
    <property type="match status" value="1"/>
</dbReference>
<dbReference type="GO" id="GO:0071111">
    <property type="term" value="F:cyclic-guanylate-specific phosphodiesterase activity"/>
    <property type="evidence" value="ECO:0007669"/>
    <property type="project" value="InterPro"/>
</dbReference>
<keyword evidence="5" id="KW-1185">Reference proteome</keyword>
<dbReference type="InterPro" id="IPR035919">
    <property type="entry name" value="EAL_sf"/>
</dbReference>
<evidence type="ECO:0000259" key="2">
    <source>
        <dbReference type="PROSITE" id="PS50883"/>
    </source>
</evidence>
<protein>
    <submittedName>
        <fullName evidence="4">EAL domain-containing protein</fullName>
    </submittedName>
</protein>
<dbReference type="CDD" id="cd01948">
    <property type="entry name" value="EAL"/>
    <property type="match status" value="1"/>
</dbReference>
<dbReference type="InterPro" id="IPR043128">
    <property type="entry name" value="Rev_trsase/Diguanyl_cyclase"/>
</dbReference>
<dbReference type="SUPFAM" id="SSF141868">
    <property type="entry name" value="EAL domain-like"/>
    <property type="match status" value="1"/>
</dbReference>
<dbReference type="EMBL" id="JAODNV010000004">
    <property type="protein sequence ID" value="MCT8989348.1"/>
    <property type="molecule type" value="Genomic_DNA"/>
</dbReference>
<feature type="domain" description="GGDEF" evidence="3">
    <location>
        <begin position="49"/>
        <end position="182"/>
    </location>
</feature>
<proteinExistence type="predicted"/>
<dbReference type="InterPro" id="IPR050706">
    <property type="entry name" value="Cyclic-di-GMP_PDE-like"/>
</dbReference>
<dbReference type="PANTHER" id="PTHR33121:SF70">
    <property type="entry name" value="SIGNALING PROTEIN YKOW"/>
    <property type="match status" value="1"/>
</dbReference>
<dbReference type="InterPro" id="IPR029787">
    <property type="entry name" value="Nucleotide_cyclase"/>
</dbReference>
<evidence type="ECO:0000259" key="3">
    <source>
        <dbReference type="PROSITE" id="PS50887"/>
    </source>
</evidence>
<name>A0A9X3B5K8_9HYPH</name>